<accession>A0A9N9TPQ4</accession>
<feature type="signal peptide" evidence="1">
    <location>
        <begin position="1"/>
        <end position="23"/>
    </location>
</feature>
<dbReference type="PANTHER" id="PTHR21398:SF7">
    <property type="entry name" value="LP19941P"/>
    <property type="match status" value="1"/>
</dbReference>
<dbReference type="OrthoDB" id="8185446at2759"/>
<evidence type="ECO:0000313" key="2">
    <source>
        <dbReference type="EMBL" id="CAG9857954.1"/>
    </source>
</evidence>
<reference evidence="2" key="1">
    <citation type="submission" date="2022-01" db="EMBL/GenBank/DDBJ databases">
        <authorList>
            <person name="King R."/>
        </authorList>
    </citation>
    <scope>NUCLEOTIDE SEQUENCE</scope>
</reference>
<dbReference type="EMBL" id="OU900108">
    <property type="protein sequence ID" value="CAG9857954.1"/>
    <property type="molecule type" value="Genomic_DNA"/>
</dbReference>
<proteinExistence type="predicted"/>
<dbReference type="AlphaFoldDB" id="A0A9N9TPQ4"/>
<dbReference type="InterPro" id="IPR006631">
    <property type="entry name" value="DM4_12"/>
</dbReference>
<feature type="chain" id="PRO_5040266438" evidence="1">
    <location>
        <begin position="24"/>
        <end position="194"/>
    </location>
</feature>
<organism evidence="2 3">
    <name type="scientific">Phyllotreta striolata</name>
    <name type="common">Striped flea beetle</name>
    <name type="synonym">Crioceris striolata</name>
    <dbReference type="NCBI Taxonomy" id="444603"/>
    <lineage>
        <taxon>Eukaryota</taxon>
        <taxon>Metazoa</taxon>
        <taxon>Ecdysozoa</taxon>
        <taxon>Arthropoda</taxon>
        <taxon>Hexapoda</taxon>
        <taxon>Insecta</taxon>
        <taxon>Pterygota</taxon>
        <taxon>Neoptera</taxon>
        <taxon>Endopterygota</taxon>
        <taxon>Coleoptera</taxon>
        <taxon>Polyphaga</taxon>
        <taxon>Cucujiformia</taxon>
        <taxon>Chrysomeloidea</taxon>
        <taxon>Chrysomelidae</taxon>
        <taxon>Galerucinae</taxon>
        <taxon>Alticini</taxon>
        <taxon>Phyllotreta</taxon>
    </lineage>
</organism>
<keyword evidence="1" id="KW-0732">Signal</keyword>
<keyword evidence="3" id="KW-1185">Reference proteome</keyword>
<evidence type="ECO:0000313" key="3">
    <source>
        <dbReference type="Proteomes" id="UP001153712"/>
    </source>
</evidence>
<dbReference type="PANTHER" id="PTHR21398">
    <property type="entry name" value="AGAP007094-PA"/>
    <property type="match status" value="1"/>
</dbReference>
<gene>
    <name evidence="2" type="ORF">PHYEVI_LOCUS4347</name>
</gene>
<evidence type="ECO:0000256" key="1">
    <source>
        <dbReference type="SAM" id="SignalP"/>
    </source>
</evidence>
<name>A0A9N9TPQ4_PHYSR</name>
<dbReference type="SMART" id="SM00718">
    <property type="entry name" value="DM4_12"/>
    <property type="match status" value="1"/>
</dbReference>
<dbReference type="Pfam" id="PF07841">
    <property type="entry name" value="DM4_12"/>
    <property type="match status" value="1"/>
</dbReference>
<dbReference type="Proteomes" id="UP001153712">
    <property type="component" value="Chromosome 15"/>
</dbReference>
<protein>
    <submittedName>
        <fullName evidence="2">Uncharacterized protein</fullName>
    </submittedName>
</protein>
<sequence length="194" mass="21901">MLEITKILSILILLVSTWNPALSRQLSRRKRYLVFPEGASMSAAACMTAQFWVNPPGIFTDTLAWGVAYDLPTNVTELKAYSGKNQLLKRRSRRELYGKIEKIIQSIGYDGRSCVLRALCEAPGRFLPKEDNLLNYVLKLVFRFPLEKLLPGEPEEHRIYGGAARTGRENPRGDCSEIFNCPFSLIDAALGRYS</sequence>